<dbReference type="HOGENOM" id="CLU_2478977_0_0_0"/>
<keyword evidence="3" id="KW-1185">Reference proteome</keyword>
<dbReference type="STRING" id="682795.AciX8_0900"/>
<dbReference type="RefSeq" id="WP_014264131.1">
    <property type="nucleotide sequence ID" value="NC_016631.1"/>
</dbReference>
<evidence type="ECO:0000313" key="2">
    <source>
        <dbReference type="EMBL" id="AEU35249.1"/>
    </source>
</evidence>
<evidence type="ECO:0000256" key="1">
    <source>
        <dbReference type="SAM" id="Phobius"/>
    </source>
</evidence>
<accession>G8NTL7</accession>
<gene>
    <name evidence="2" type="ordered locus">AciX8_0900</name>
</gene>
<organism evidence="2 3">
    <name type="scientific">Granulicella mallensis (strain ATCC BAA-1857 / DSM 23137 / MP5ACTX8)</name>
    <dbReference type="NCBI Taxonomy" id="682795"/>
    <lineage>
        <taxon>Bacteria</taxon>
        <taxon>Pseudomonadati</taxon>
        <taxon>Acidobacteriota</taxon>
        <taxon>Terriglobia</taxon>
        <taxon>Terriglobales</taxon>
        <taxon>Acidobacteriaceae</taxon>
        <taxon>Granulicella</taxon>
    </lineage>
</organism>
<evidence type="ECO:0000313" key="3">
    <source>
        <dbReference type="Proteomes" id="UP000007113"/>
    </source>
</evidence>
<dbReference type="Proteomes" id="UP000007113">
    <property type="component" value="Chromosome"/>
</dbReference>
<dbReference type="EMBL" id="CP003130">
    <property type="protein sequence ID" value="AEU35249.1"/>
    <property type="molecule type" value="Genomic_DNA"/>
</dbReference>
<feature type="transmembrane region" description="Helical" evidence="1">
    <location>
        <begin position="12"/>
        <end position="35"/>
    </location>
</feature>
<keyword evidence="1" id="KW-1133">Transmembrane helix</keyword>
<name>G8NTL7_GRAMM</name>
<keyword evidence="1" id="KW-0812">Transmembrane</keyword>
<sequence length="87" mass="9524">MKDDVEDIPMVYLLYVLLAIAGAVCIAAVLVMQLFDASSHSHRSQDVEVYRRGGIECSPTELVLASALPIGYKCIWMQSVHSVQTGI</sequence>
<dbReference type="AlphaFoldDB" id="G8NTL7"/>
<dbReference type="KEGG" id="gma:AciX8_0900"/>
<protein>
    <submittedName>
        <fullName evidence="2">Uncharacterized protein</fullName>
    </submittedName>
</protein>
<proteinExistence type="predicted"/>
<reference evidence="2 3" key="1">
    <citation type="submission" date="2011-11" db="EMBL/GenBank/DDBJ databases">
        <title>Complete sequence of Granulicella mallensis MP5ACTX8.</title>
        <authorList>
            <consortium name="US DOE Joint Genome Institute"/>
            <person name="Lucas S."/>
            <person name="Copeland A."/>
            <person name="Lapidus A."/>
            <person name="Cheng J.-F."/>
            <person name="Goodwin L."/>
            <person name="Pitluck S."/>
            <person name="Peters L."/>
            <person name="Lu M."/>
            <person name="Detter J.C."/>
            <person name="Han C."/>
            <person name="Tapia R."/>
            <person name="Land M."/>
            <person name="Hauser L."/>
            <person name="Kyrpides N."/>
            <person name="Ivanova N."/>
            <person name="Mikhailova N."/>
            <person name="Pagani I."/>
            <person name="Rawat S."/>
            <person name="Mannisto M."/>
            <person name="Haggblom M."/>
            <person name="Woyke T."/>
        </authorList>
    </citation>
    <scope>NUCLEOTIDE SEQUENCE [LARGE SCALE GENOMIC DNA]</scope>
    <source>
        <strain evidence="3">ATCC BAA-1857 / DSM 23137 / MP5ACTX8</strain>
    </source>
</reference>
<keyword evidence="1" id="KW-0472">Membrane</keyword>